<name>A0A0N8PT75_9CHLR</name>
<accession>A0A0N8PT75</accession>
<dbReference type="Proteomes" id="UP000050509">
    <property type="component" value="Unassembled WGS sequence"/>
</dbReference>
<proteinExistence type="predicted"/>
<sequence length="75" mass="8414">MMGGYTAMAGFGWLGMLVMALFWVGVIVLIVWGLTHVFSTQQPGAELDAEEILKQRYARGEISREELIQAREALR</sequence>
<keyword evidence="1" id="KW-0812">Transmembrane</keyword>
<keyword evidence="3" id="KW-1185">Reference proteome</keyword>
<dbReference type="PATRIC" id="fig|186479.3.peg.3031"/>
<gene>
    <name evidence="2" type="ORF">SE17_01815</name>
</gene>
<dbReference type="EMBL" id="LJCR01000018">
    <property type="protein sequence ID" value="KPV54741.1"/>
    <property type="molecule type" value="Genomic_DNA"/>
</dbReference>
<evidence type="ECO:0000256" key="1">
    <source>
        <dbReference type="SAM" id="Phobius"/>
    </source>
</evidence>
<dbReference type="AlphaFoldDB" id="A0A0N8PT75"/>
<evidence type="ECO:0000313" key="3">
    <source>
        <dbReference type="Proteomes" id="UP000050509"/>
    </source>
</evidence>
<protein>
    <submittedName>
        <fullName evidence="2">Uncharacterized protein</fullName>
    </submittedName>
</protein>
<feature type="transmembrane region" description="Helical" evidence="1">
    <location>
        <begin position="12"/>
        <end position="34"/>
    </location>
</feature>
<evidence type="ECO:0000313" key="2">
    <source>
        <dbReference type="EMBL" id="KPV54741.1"/>
    </source>
</evidence>
<organism evidence="2 3">
    <name type="scientific">Kouleothrix aurantiaca</name>
    <dbReference type="NCBI Taxonomy" id="186479"/>
    <lineage>
        <taxon>Bacteria</taxon>
        <taxon>Bacillati</taxon>
        <taxon>Chloroflexota</taxon>
        <taxon>Chloroflexia</taxon>
        <taxon>Chloroflexales</taxon>
        <taxon>Roseiflexineae</taxon>
        <taxon>Roseiflexaceae</taxon>
        <taxon>Kouleothrix</taxon>
    </lineage>
</organism>
<reference evidence="2 3" key="1">
    <citation type="submission" date="2015-09" db="EMBL/GenBank/DDBJ databases">
        <title>Draft genome sequence of Kouleothrix aurantiaca JCM 19913.</title>
        <authorList>
            <person name="Hemp J."/>
        </authorList>
    </citation>
    <scope>NUCLEOTIDE SEQUENCE [LARGE SCALE GENOMIC DNA]</scope>
    <source>
        <strain evidence="2 3">COM-B</strain>
    </source>
</reference>
<comment type="caution">
    <text evidence="2">The sequence shown here is derived from an EMBL/GenBank/DDBJ whole genome shotgun (WGS) entry which is preliminary data.</text>
</comment>
<keyword evidence="1" id="KW-0472">Membrane</keyword>
<keyword evidence="1" id="KW-1133">Transmembrane helix</keyword>